<sequence length="474" mass="54130">MAENTESVEQAEAPMTFIQKVAAKSREDREQGRYDYDSIEDLGLDEGMKKLTPERIENTVNEVVKGECGARLRAYVETCVHCGLCSEACHHYLSNDKDPKFSPVGKVKRTMWKMIKKNGKLSPEEIRECSVVSSTECNLCRRCQQYCPFGIDIAYMLQTVRRVCSKLDMSPQYIQDTVNSHASTMNQMWVKEDEWIDTLQWQEDEARDEFPNIRIPVGKDGAEFMYSVIAPEPKFRTHLIYQAAAIFHAAGLDWTMPEEPGWDNSDMAMFTGDFETMGRVKKAHYEAAQRLHSKYIVMGECGHAFRSVYDVGNRWLGWKMPPLPMVHSLEFFEQLIKDGRIKVREKFPEKVTFHDPCNTVRGRGLHECGRYVANAFTQGVVEMEPNREHNLCCNAGGGVINCGPPWKTKRVLSNRAKAEQLARVKDMGVNTVVCPCHNCHGGLEDIIHHYGLEMELKFLGDLIYEFMEKPGAVE</sequence>
<dbReference type="Pfam" id="PF02754">
    <property type="entry name" value="CCG"/>
    <property type="match status" value="1"/>
</dbReference>
<evidence type="ECO:0000256" key="6">
    <source>
        <dbReference type="ARBA" id="ARBA00023014"/>
    </source>
</evidence>
<evidence type="ECO:0000256" key="2">
    <source>
        <dbReference type="ARBA" id="ARBA00022485"/>
    </source>
</evidence>
<dbReference type="EMBL" id="FUYA01000009">
    <property type="protein sequence ID" value="SKA79204.1"/>
    <property type="molecule type" value="Genomic_DNA"/>
</dbReference>
<dbReference type="Proteomes" id="UP000189733">
    <property type="component" value="Unassembled WGS sequence"/>
</dbReference>
<dbReference type="NCBIfam" id="NF045724">
    <property type="entry name" value="ferredox_TmcB"/>
    <property type="match status" value="1"/>
</dbReference>
<feature type="domain" description="4Fe-4S ferredoxin-type" evidence="7">
    <location>
        <begin position="70"/>
        <end position="99"/>
    </location>
</feature>
<dbReference type="STRING" id="1121442.SAMN02745702_02516"/>
<dbReference type="SUPFAM" id="SSF46548">
    <property type="entry name" value="alpha-helical ferredoxin"/>
    <property type="match status" value="1"/>
</dbReference>
<dbReference type="PANTHER" id="PTHR43551">
    <property type="entry name" value="FUMARATE REDUCTASE IRON-SULFUR SUBUNIT"/>
    <property type="match status" value="1"/>
</dbReference>
<dbReference type="InterPro" id="IPR017896">
    <property type="entry name" value="4Fe4S_Fe-S-bd"/>
</dbReference>
<evidence type="ECO:0000313" key="9">
    <source>
        <dbReference type="Proteomes" id="UP000189733"/>
    </source>
</evidence>
<evidence type="ECO:0000256" key="1">
    <source>
        <dbReference type="ARBA" id="ARBA00022448"/>
    </source>
</evidence>
<organism evidence="8 9">
    <name type="scientific">Desulfobaculum bizertense DSM 18034</name>
    <dbReference type="NCBI Taxonomy" id="1121442"/>
    <lineage>
        <taxon>Bacteria</taxon>
        <taxon>Pseudomonadati</taxon>
        <taxon>Thermodesulfobacteriota</taxon>
        <taxon>Desulfovibrionia</taxon>
        <taxon>Desulfovibrionales</taxon>
        <taxon>Desulfovibrionaceae</taxon>
        <taxon>Desulfobaculum</taxon>
    </lineage>
</organism>
<gene>
    <name evidence="8" type="ORF">SAMN02745702_02516</name>
</gene>
<protein>
    <submittedName>
        <fullName evidence="8">Fe-S oxidoreductase</fullName>
    </submittedName>
</protein>
<accession>A0A1T4WPC1</accession>
<name>A0A1T4WPC1_9BACT</name>
<dbReference type="InterPro" id="IPR017900">
    <property type="entry name" value="4Fe4S_Fe_S_CS"/>
</dbReference>
<evidence type="ECO:0000259" key="7">
    <source>
        <dbReference type="PROSITE" id="PS51379"/>
    </source>
</evidence>
<reference evidence="8 9" key="1">
    <citation type="submission" date="2017-02" db="EMBL/GenBank/DDBJ databases">
        <authorList>
            <person name="Peterson S.W."/>
        </authorList>
    </citation>
    <scope>NUCLEOTIDE SEQUENCE [LARGE SCALE GENOMIC DNA]</scope>
    <source>
        <strain evidence="8 9">DSM 18034</strain>
    </source>
</reference>
<keyword evidence="1" id="KW-0813">Transport</keyword>
<keyword evidence="6" id="KW-0411">Iron-sulfur</keyword>
<dbReference type="Gene3D" id="1.10.1060.10">
    <property type="entry name" value="Alpha-helical ferredoxin"/>
    <property type="match status" value="1"/>
</dbReference>
<dbReference type="RefSeq" id="WP_348980893.1">
    <property type="nucleotide sequence ID" value="NZ_FUYA01000009.1"/>
</dbReference>
<dbReference type="InterPro" id="IPR004017">
    <property type="entry name" value="Cys_rich_dom"/>
</dbReference>
<dbReference type="PROSITE" id="PS51379">
    <property type="entry name" value="4FE4S_FER_2"/>
    <property type="match status" value="1"/>
</dbReference>
<evidence type="ECO:0000313" key="8">
    <source>
        <dbReference type="EMBL" id="SKA79204.1"/>
    </source>
</evidence>
<proteinExistence type="predicted"/>
<keyword evidence="5" id="KW-0408">Iron</keyword>
<dbReference type="AlphaFoldDB" id="A0A1T4WPC1"/>
<keyword evidence="2" id="KW-0004">4Fe-4S</keyword>
<dbReference type="GO" id="GO:0046872">
    <property type="term" value="F:metal ion binding"/>
    <property type="evidence" value="ECO:0007669"/>
    <property type="project" value="UniProtKB-KW"/>
</dbReference>
<evidence type="ECO:0000256" key="5">
    <source>
        <dbReference type="ARBA" id="ARBA00023004"/>
    </source>
</evidence>
<dbReference type="InterPro" id="IPR009051">
    <property type="entry name" value="Helical_ferredxn"/>
</dbReference>
<dbReference type="GO" id="GO:0016491">
    <property type="term" value="F:oxidoreductase activity"/>
    <property type="evidence" value="ECO:0007669"/>
    <property type="project" value="UniProtKB-ARBA"/>
</dbReference>
<keyword evidence="3" id="KW-0479">Metal-binding</keyword>
<dbReference type="PROSITE" id="PS00198">
    <property type="entry name" value="4FE4S_FER_1"/>
    <property type="match status" value="1"/>
</dbReference>
<evidence type="ECO:0000256" key="3">
    <source>
        <dbReference type="ARBA" id="ARBA00022723"/>
    </source>
</evidence>
<dbReference type="GO" id="GO:0051539">
    <property type="term" value="F:4 iron, 4 sulfur cluster binding"/>
    <property type="evidence" value="ECO:0007669"/>
    <property type="project" value="UniProtKB-KW"/>
</dbReference>
<evidence type="ECO:0000256" key="4">
    <source>
        <dbReference type="ARBA" id="ARBA00022982"/>
    </source>
</evidence>
<dbReference type="PANTHER" id="PTHR43551:SF1">
    <property type="entry name" value="HETERODISULFIDE REDUCTASE"/>
    <property type="match status" value="1"/>
</dbReference>
<keyword evidence="9" id="KW-1185">Reference proteome</keyword>
<keyword evidence="4" id="KW-0249">Electron transport</keyword>
<dbReference type="Pfam" id="PF13183">
    <property type="entry name" value="Fer4_8"/>
    <property type="match status" value="1"/>
</dbReference>